<name>A0A919K7F3_9ACTN</name>
<keyword evidence="2" id="KW-1185">Reference proteome</keyword>
<sequence length="1534" mass="162652">MPGASSNTLFPLSDLISAEQFPLAEVLDGLYYTQAEAFPAGDDLVLLLTLTFERELAFGIPGVDDLAVVFGSAGAGWTSLTVELVLGPSPSISLRDVDIALRVPASVLRDVATGGPAEIHCAASVTVDAEGNVTVETDAALSLAEAEIAGSGVTISATNVTWNFERGRGLPTAEAAGLPGEFLGIAFEQATVTLPAEVAGAPTLTLDHCCVGTGGFTGGLSVTFDAPPACQFGGFTVELERVGIRFVRSRLVLGQIESVVRDLDFFDTDLAVDLQLSAAGIRLALATAAGRLRGSATLTDGLVTVRKPGVVAMTLTGVTLEIGAAESALSLSGTIRPEIGLPGSGPLPPFTVDALRISSTGTVSVAGGWLALPAAARVELGGFTLTLTKVGLGSEPSGDRWIGFSGTLSLVSGIPVTAAVDGLRLRWNAGGLTGVELAGVAVHLEVENVLVLDAQVRYHAEDQRFDGAGTLRLVSVNLTVSVRVVVGRRADYTYLYVYLLVQLPVGVPLFSTGLGLYGFEALYARNMAPDKDPAERWYRDWYRRPEIGAADQSKWADERGSQGFGAGVILGTMSDTGYTVAVKGLLVVVVPGPILMLDVRANLLKDPTAIAAPQAQALFTSLVVFDGRAGTLELGIEPHYAYPDDGRLVDVTGVAEAFYNFSDPRAWHLYLGRREPEQRIRARLLSIFDANTYLMVDANQIELGGFIGWQAQYAFGPVRLGLEAWIEGMALVSRQPKQLRGELSLHGSVGLSVFGIGFDLSVTAMLAVQSPDPFEVTAALRVKVDLPWPLPDFEKSVRLRWAEPAPPRLADPLQTGGIEHLRTTASWPFGAEAPTVPLDGRISLAFATPVEDAVRAAANREGPVDQRVGEFTLRSRLTGLRLDVLDESTGTYIPYASPDGTARPLSAMWQRQAGDPSFGNRHLMLGVRTPYERTRAVTEPAVTQLEEAEEFDPCRPAAPVRVLTFEHHPVRRLEPLTAYDGGDAVWTPGPAGADILPISAASAAYPVRREPPRRYPRCLFVPDQWGIVPVPGATGRIAVPLAPAPALRLDLPAAAEGLAVLVMTTGTWSLTGYDAAGAVVATVSAPVPAGPGGFHADQLVLRGSGLRTVALNCYSRLLVLAVAVRTEPPAAQTATRRTELQQTLERFRGSEPVFEPYRQYRLTVTTQVVETGGRSLAGAEVEAPAGATASITGAICTITRTFDFRTEGPPEDTLEPYVTGLAPARGAPAVYRDYDLAVTFGADYVDHMYLISGRMLGLRLRAGDGTGQTLTSTTVPGAELVLRREERTWLATLDRSSCALTVAESELTREVLIRGALPAGAPLEPRTSYDAELVGEPAGPAPRPATGALCAWSFVTSRYRTFADHVRPHGTMRLATPQLSRTEWSAVLEPVLAAPGTVRREVQTAVFTALFAALDVERSLPAETGLHAVGAGGETWALLLSSPEPFDPDRVRFTVRRRIGVTAFDVATSPVPDADGTRVLLVPHTGPAAGLLADGKYLVTGLFRRNIGAGQPVLSVQGDTGDETATVEIELPIA</sequence>
<organism evidence="1 2">
    <name type="scientific">Paractinoplanes rishiriensis</name>
    <dbReference type="NCBI Taxonomy" id="1050105"/>
    <lineage>
        <taxon>Bacteria</taxon>
        <taxon>Bacillati</taxon>
        <taxon>Actinomycetota</taxon>
        <taxon>Actinomycetes</taxon>
        <taxon>Micromonosporales</taxon>
        <taxon>Micromonosporaceae</taxon>
        <taxon>Paractinoplanes</taxon>
    </lineage>
</organism>
<proteinExistence type="predicted"/>
<dbReference type="RefSeq" id="WP_203790217.1">
    <property type="nucleotide sequence ID" value="NZ_BOMV01000104.1"/>
</dbReference>
<evidence type="ECO:0000313" key="1">
    <source>
        <dbReference type="EMBL" id="GIF01459.1"/>
    </source>
</evidence>
<dbReference type="Proteomes" id="UP000636960">
    <property type="component" value="Unassembled WGS sequence"/>
</dbReference>
<reference evidence="1" key="1">
    <citation type="submission" date="2021-01" db="EMBL/GenBank/DDBJ databases">
        <title>Whole genome shotgun sequence of Actinoplanes rishiriensis NBRC 108556.</title>
        <authorList>
            <person name="Komaki H."/>
            <person name="Tamura T."/>
        </authorList>
    </citation>
    <scope>NUCLEOTIDE SEQUENCE</scope>
    <source>
        <strain evidence="1">NBRC 108556</strain>
    </source>
</reference>
<protein>
    <submittedName>
        <fullName evidence="1">Uncharacterized protein</fullName>
    </submittedName>
</protein>
<evidence type="ECO:0000313" key="2">
    <source>
        <dbReference type="Proteomes" id="UP000636960"/>
    </source>
</evidence>
<comment type="caution">
    <text evidence="1">The sequence shown here is derived from an EMBL/GenBank/DDBJ whole genome shotgun (WGS) entry which is preliminary data.</text>
</comment>
<gene>
    <name evidence="1" type="ORF">Ari01nite_89230</name>
</gene>
<accession>A0A919K7F3</accession>
<dbReference type="EMBL" id="BOMV01000104">
    <property type="protein sequence ID" value="GIF01459.1"/>
    <property type="molecule type" value="Genomic_DNA"/>
</dbReference>